<dbReference type="NCBIfam" id="TIGR00756">
    <property type="entry name" value="PPR"/>
    <property type="match status" value="2"/>
</dbReference>
<dbReference type="Gene3D" id="1.25.40.10">
    <property type="entry name" value="Tetratricopeptide repeat domain"/>
    <property type="match status" value="1"/>
</dbReference>
<feature type="non-terminal residue" evidence="7">
    <location>
        <position position="369"/>
    </location>
</feature>
<evidence type="ECO:0000256" key="3">
    <source>
        <dbReference type="ARBA" id="ARBA00044493"/>
    </source>
</evidence>
<dbReference type="InterPro" id="IPR011990">
    <property type="entry name" value="TPR-like_helical_dom_sf"/>
</dbReference>
<evidence type="ECO:0000313" key="8">
    <source>
        <dbReference type="Proteomes" id="UP001140091"/>
    </source>
</evidence>
<evidence type="ECO:0000256" key="4">
    <source>
        <dbReference type="ARBA" id="ARBA00044511"/>
    </source>
</evidence>
<accession>A0A9W8MHQ7</accession>
<keyword evidence="2" id="KW-0677">Repeat</keyword>
<feature type="repeat" description="PPR" evidence="5">
    <location>
        <begin position="228"/>
        <end position="262"/>
    </location>
</feature>
<keyword evidence="8" id="KW-1185">Reference proteome</keyword>
<feature type="repeat" description="PPR" evidence="5">
    <location>
        <begin position="193"/>
        <end position="227"/>
    </location>
</feature>
<sequence>MTPSILVFNALLQGILPTQGLDGGKHVVKLMRLNGIKPNERTLDLILCHLHFVERAGPRTLFRQLYTLVGPDLQPTEKHLRIITRSIQRQEEYLLHGRGWDSLKSFVANREVAEVRKSGALEPFDRFAGLTLPMFRGYQQLAEPFLQRLENCDIKPDPETIALRIRHEAVLKMDLEAASEVFRIMLARGITPNAYHYAALMEGYALQGDADGAERVLQTARTEGVVPNVALYTILITAYCRRGHPYKALQVFRNMVDEGIQPDVPSIDAVASAFYAVGSNTMAKKVLISLWPYIQPFPSRLRSLPVLKLAWHFRTQHHRPRNTVTRIPKDEQYKMHLKLAELMKEWRRVAPANEPVRWSKVKEEIPSEY</sequence>
<evidence type="ECO:0000256" key="2">
    <source>
        <dbReference type="ARBA" id="ARBA00022737"/>
    </source>
</evidence>
<dbReference type="InterPro" id="IPR002885">
    <property type="entry name" value="PPR_rpt"/>
</dbReference>
<comment type="function">
    <text evidence="3">Regulates mitochondrial small subunit maturation by controlling 15S rRNA 5'-end processing. Localizes to the 5' precursor of the 15S rRNA in a position that is subsequently occupied by mS47 in the mature yeast mtSSU. Uses structure and sequence-specific RNA recognition, binding to a single-stranded region of the precursor and specifically recognizing bases -6 to -1. The exchange of Ccm1 for mS47 is coupled to the irreversible removal of precursor rRNA that is accompanied by conformational changes of the mitoribosomal proteins uS5m and mS26. These conformational changes signal completion of 5'-end rRNA processing through protection of the mature 5'-end of the 15S rRNA and stabilization of mS47. The removal of the 5' precursor together with the dissociation of Ccm1 may be catalyzed by the 5'-3' exoribonuclease Pet127. Involved in the specific removal of group I introns in mitochondrial encoded transcripts.</text>
</comment>
<dbReference type="AlphaFoldDB" id="A0A9W8MHQ7"/>
<comment type="subunit">
    <text evidence="4">Binds to mitochondrial small subunit 15S rRNA.</text>
</comment>
<name>A0A9W8MHQ7_9AGAR</name>
<dbReference type="PROSITE" id="PS51375">
    <property type="entry name" value="PPR"/>
    <property type="match status" value="2"/>
</dbReference>
<evidence type="ECO:0000256" key="1">
    <source>
        <dbReference type="ARBA" id="ARBA00006192"/>
    </source>
</evidence>
<gene>
    <name evidence="7" type="ORF">H1R20_g8256</name>
</gene>
<proteinExistence type="inferred from homology"/>
<dbReference type="PANTHER" id="PTHR47447:SF28">
    <property type="entry name" value="PENTACOTRIPEPTIDE-REPEAT REGION OF PRORP DOMAIN-CONTAINING PROTEIN"/>
    <property type="match status" value="1"/>
</dbReference>
<organism evidence="7 8">
    <name type="scientific">Candolleomyces eurysporus</name>
    <dbReference type="NCBI Taxonomy" id="2828524"/>
    <lineage>
        <taxon>Eukaryota</taxon>
        <taxon>Fungi</taxon>
        <taxon>Dikarya</taxon>
        <taxon>Basidiomycota</taxon>
        <taxon>Agaricomycotina</taxon>
        <taxon>Agaricomycetes</taxon>
        <taxon>Agaricomycetidae</taxon>
        <taxon>Agaricales</taxon>
        <taxon>Agaricineae</taxon>
        <taxon>Psathyrellaceae</taxon>
        <taxon>Candolleomyces</taxon>
    </lineage>
</organism>
<keyword evidence="6" id="KW-0732">Signal</keyword>
<evidence type="ECO:0008006" key="9">
    <source>
        <dbReference type="Google" id="ProtNLM"/>
    </source>
</evidence>
<protein>
    <recommendedName>
        <fullName evidence="9">Pentatricopeptide repeat-containing protein</fullName>
    </recommendedName>
</protein>
<evidence type="ECO:0000256" key="5">
    <source>
        <dbReference type="PROSITE-ProRule" id="PRU00708"/>
    </source>
</evidence>
<evidence type="ECO:0000256" key="6">
    <source>
        <dbReference type="SAM" id="SignalP"/>
    </source>
</evidence>
<comment type="similarity">
    <text evidence="1">Belongs to the CCM1 family.</text>
</comment>
<dbReference type="EMBL" id="JANBPK010000919">
    <property type="protein sequence ID" value="KAJ2928959.1"/>
    <property type="molecule type" value="Genomic_DNA"/>
</dbReference>
<feature type="signal peptide" evidence="6">
    <location>
        <begin position="1"/>
        <end position="20"/>
    </location>
</feature>
<dbReference type="Pfam" id="PF13041">
    <property type="entry name" value="PPR_2"/>
    <property type="match status" value="1"/>
</dbReference>
<reference evidence="7" key="1">
    <citation type="submission" date="2022-06" db="EMBL/GenBank/DDBJ databases">
        <title>Genome Sequence of Candolleomyces eurysporus.</title>
        <authorList>
            <person name="Buettner E."/>
        </authorList>
    </citation>
    <scope>NUCLEOTIDE SEQUENCE</scope>
    <source>
        <strain evidence="7">VTCC 930004</strain>
    </source>
</reference>
<dbReference type="OrthoDB" id="185373at2759"/>
<dbReference type="PANTHER" id="PTHR47447">
    <property type="entry name" value="OS03G0856100 PROTEIN"/>
    <property type="match status" value="1"/>
</dbReference>
<comment type="caution">
    <text evidence="7">The sequence shown here is derived from an EMBL/GenBank/DDBJ whole genome shotgun (WGS) entry which is preliminary data.</text>
</comment>
<feature type="chain" id="PRO_5040990098" description="Pentatricopeptide repeat-containing protein" evidence="6">
    <location>
        <begin position="21"/>
        <end position="369"/>
    </location>
</feature>
<evidence type="ECO:0000313" key="7">
    <source>
        <dbReference type="EMBL" id="KAJ2928959.1"/>
    </source>
</evidence>
<dbReference type="Proteomes" id="UP001140091">
    <property type="component" value="Unassembled WGS sequence"/>
</dbReference>